<protein>
    <submittedName>
        <fullName evidence="4">MaoC/PaaZ C-terminal domain-containing protein</fullName>
    </submittedName>
</protein>
<name>A0ABV8LSP3_9ACTN</name>
<evidence type="ECO:0000313" key="4">
    <source>
        <dbReference type="EMBL" id="MFC4132839.1"/>
    </source>
</evidence>
<dbReference type="EMBL" id="JBHSAY010000009">
    <property type="protein sequence ID" value="MFC4132839.1"/>
    <property type="molecule type" value="Genomic_DNA"/>
</dbReference>
<evidence type="ECO:0000259" key="3">
    <source>
        <dbReference type="Pfam" id="PF22622"/>
    </source>
</evidence>
<dbReference type="Pfam" id="PF22622">
    <property type="entry name" value="MFE-2_hydrat-2_N"/>
    <property type="match status" value="1"/>
</dbReference>
<dbReference type="Proteomes" id="UP001595816">
    <property type="component" value="Unassembled WGS sequence"/>
</dbReference>
<dbReference type="PANTHER" id="PTHR13078">
    <property type="entry name" value="PEROXISOMAL MULTIFUNCTIONAL ENZYME TYPE 2-RELATED"/>
    <property type="match status" value="1"/>
</dbReference>
<dbReference type="Gene3D" id="3.10.129.10">
    <property type="entry name" value="Hotdog Thioesterase"/>
    <property type="match status" value="1"/>
</dbReference>
<gene>
    <name evidence="4" type="ORF">ACFOZ4_19695</name>
</gene>
<dbReference type="InterPro" id="IPR029069">
    <property type="entry name" value="HotDog_dom_sf"/>
</dbReference>
<sequence>MITSDQTIAYARATNDPIPEHLSGELAPPVFAIVPVWEVVVEAVMGAAPIEALALILHGEQDIRIHRPITPGMDLRSSAAVVGVRPKASGTSVVVRTATHAGDDLVNEQVITAFIRGWTGMAFGDPAPVHDFDEALRSRPATTVTARIDPDQTFRYAEAAGDPMPIHLDDGIARRAGLPGIIAHGLCTMAFTSWAAIMAVGGGDPRTLRRLAVRFSQPVLPGQEITHSFWPVAPGVVQFETVSDSGAVVIRNGLAEFGRL</sequence>
<dbReference type="Pfam" id="PF01575">
    <property type="entry name" value="MaoC_dehydratas"/>
    <property type="match status" value="1"/>
</dbReference>
<dbReference type="InterPro" id="IPR054357">
    <property type="entry name" value="MFE-2_N"/>
</dbReference>
<dbReference type="CDD" id="cd03441">
    <property type="entry name" value="R_hydratase_like"/>
    <property type="match status" value="1"/>
</dbReference>
<reference evidence="5" key="1">
    <citation type="journal article" date="2019" name="Int. J. Syst. Evol. Microbiol.">
        <title>The Global Catalogue of Microorganisms (GCM) 10K type strain sequencing project: providing services to taxonomists for standard genome sequencing and annotation.</title>
        <authorList>
            <consortium name="The Broad Institute Genomics Platform"/>
            <consortium name="The Broad Institute Genome Sequencing Center for Infectious Disease"/>
            <person name="Wu L."/>
            <person name="Ma J."/>
        </authorList>
    </citation>
    <scope>NUCLEOTIDE SEQUENCE [LARGE SCALE GENOMIC DNA]</scope>
    <source>
        <strain evidence="5">CGMCC 4.7289</strain>
    </source>
</reference>
<proteinExistence type="inferred from homology"/>
<keyword evidence="5" id="KW-1185">Reference proteome</keyword>
<feature type="domain" description="MaoC-like" evidence="2">
    <location>
        <begin position="135"/>
        <end position="233"/>
    </location>
</feature>
<evidence type="ECO:0000313" key="5">
    <source>
        <dbReference type="Proteomes" id="UP001595816"/>
    </source>
</evidence>
<comment type="similarity">
    <text evidence="1">Belongs to the enoyl-CoA hydratase/isomerase family.</text>
</comment>
<organism evidence="4 5">
    <name type="scientific">Hamadaea flava</name>
    <dbReference type="NCBI Taxonomy" id="1742688"/>
    <lineage>
        <taxon>Bacteria</taxon>
        <taxon>Bacillati</taxon>
        <taxon>Actinomycetota</taxon>
        <taxon>Actinomycetes</taxon>
        <taxon>Micromonosporales</taxon>
        <taxon>Micromonosporaceae</taxon>
        <taxon>Hamadaea</taxon>
    </lineage>
</organism>
<comment type="caution">
    <text evidence="4">The sequence shown here is derived from an EMBL/GenBank/DDBJ whole genome shotgun (WGS) entry which is preliminary data.</text>
</comment>
<evidence type="ECO:0000259" key="2">
    <source>
        <dbReference type="Pfam" id="PF01575"/>
    </source>
</evidence>
<feature type="domain" description="Peroxisomal multifunctional enzyme type 2-like N-terminal" evidence="3">
    <location>
        <begin position="27"/>
        <end position="117"/>
    </location>
</feature>
<dbReference type="InterPro" id="IPR002539">
    <property type="entry name" value="MaoC-like_dom"/>
</dbReference>
<dbReference type="PANTHER" id="PTHR13078:SF56">
    <property type="entry name" value="PEROXISOMAL MULTIFUNCTIONAL ENZYME TYPE 2"/>
    <property type="match status" value="1"/>
</dbReference>
<dbReference type="RefSeq" id="WP_253752443.1">
    <property type="nucleotide sequence ID" value="NZ_JAMZDZ010000001.1"/>
</dbReference>
<accession>A0ABV8LSP3</accession>
<dbReference type="SUPFAM" id="SSF54637">
    <property type="entry name" value="Thioesterase/thiol ester dehydrase-isomerase"/>
    <property type="match status" value="2"/>
</dbReference>
<evidence type="ECO:0000256" key="1">
    <source>
        <dbReference type="ARBA" id="ARBA00005254"/>
    </source>
</evidence>